<dbReference type="GO" id="GO:0004029">
    <property type="term" value="F:aldehyde dehydrogenase (NAD+) activity"/>
    <property type="evidence" value="ECO:0007669"/>
    <property type="project" value="TreeGrafter"/>
</dbReference>
<evidence type="ECO:0000313" key="2">
    <source>
        <dbReference type="EMBL" id="PQA55602.1"/>
    </source>
</evidence>
<dbReference type="OrthoDB" id="1490291at2"/>
<name>A0A2S7II19_9BACT</name>
<dbReference type="AlphaFoldDB" id="A0A2S7II19"/>
<evidence type="ECO:0000259" key="1">
    <source>
        <dbReference type="Pfam" id="PF01370"/>
    </source>
</evidence>
<reference evidence="3" key="1">
    <citation type="submission" date="2018-02" db="EMBL/GenBank/DDBJ databases">
        <title>Genome sequencing of Solimonas sp. HR-BB.</title>
        <authorList>
            <person name="Lee Y."/>
            <person name="Jeon C.O."/>
        </authorList>
    </citation>
    <scope>NUCLEOTIDE SEQUENCE [LARGE SCALE GENOMIC DNA]</scope>
    <source>
        <strain evidence="3">HR-U</strain>
    </source>
</reference>
<dbReference type="InterPro" id="IPR036291">
    <property type="entry name" value="NAD(P)-bd_dom_sf"/>
</dbReference>
<dbReference type="InterPro" id="IPR001509">
    <property type="entry name" value="Epimerase_deHydtase"/>
</dbReference>
<dbReference type="GO" id="GO:0005737">
    <property type="term" value="C:cytoplasm"/>
    <property type="evidence" value="ECO:0007669"/>
    <property type="project" value="TreeGrafter"/>
</dbReference>
<dbReference type="Pfam" id="PF01370">
    <property type="entry name" value="Epimerase"/>
    <property type="match status" value="1"/>
</dbReference>
<protein>
    <recommendedName>
        <fullName evidence="1">NAD-dependent epimerase/dehydratase domain-containing protein</fullName>
    </recommendedName>
</protein>
<dbReference type="PANTHER" id="PTHR48079:SF6">
    <property type="entry name" value="NAD(P)-BINDING DOMAIN-CONTAINING PROTEIN-RELATED"/>
    <property type="match status" value="1"/>
</dbReference>
<accession>A0A2S7II19</accession>
<dbReference type="PANTHER" id="PTHR48079">
    <property type="entry name" value="PROTEIN YEEZ"/>
    <property type="match status" value="1"/>
</dbReference>
<dbReference type="Gene3D" id="3.40.50.720">
    <property type="entry name" value="NAD(P)-binding Rossmann-like Domain"/>
    <property type="match status" value="1"/>
</dbReference>
<dbReference type="SUPFAM" id="SSF51735">
    <property type="entry name" value="NAD(P)-binding Rossmann-fold domains"/>
    <property type="match status" value="1"/>
</dbReference>
<evidence type="ECO:0000313" key="3">
    <source>
        <dbReference type="Proteomes" id="UP000239590"/>
    </source>
</evidence>
<dbReference type="InterPro" id="IPR051783">
    <property type="entry name" value="NAD(P)-dependent_oxidoreduct"/>
</dbReference>
<organism evidence="2 3">
    <name type="scientific">Siphonobacter curvatus</name>
    <dbReference type="NCBI Taxonomy" id="2094562"/>
    <lineage>
        <taxon>Bacteria</taxon>
        <taxon>Pseudomonadati</taxon>
        <taxon>Bacteroidota</taxon>
        <taxon>Cytophagia</taxon>
        <taxon>Cytophagales</taxon>
        <taxon>Cytophagaceae</taxon>
        <taxon>Siphonobacter</taxon>
    </lineage>
</organism>
<proteinExistence type="predicted"/>
<feature type="domain" description="NAD-dependent epimerase/dehydratase" evidence="1">
    <location>
        <begin position="3"/>
        <end position="230"/>
    </location>
</feature>
<gene>
    <name evidence="2" type="ORF">C5O19_19495</name>
</gene>
<keyword evidence="3" id="KW-1185">Reference proteome</keyword>
<comment type="caution">
    <text evidence="2">The sequence shown here is derived from an EMBL/GenBank/DDBJ whole genome shotgun (WGS) entry which is preliminary data.</text>
</comment>
<dbReference type="Proteomes" id="UP000239590">
    <property type="component" value="Unassembled WGS sequence"/>
</dbReference>
<dbReference type="EMBL" id="PTRA01000004">
    <property type="protein sequence ID" value="PQA55602.1"/>
    <property type="molecule type" value="Genomic_DNA"/>
</dbReference>
<sequence>MKILLTGATGLLGCHIAGALLRQGYAVKAMYRSLPQAISQLPWYYQVEWVPGQITSLPDLEKAAYDCQGIVHAAARTEPYPSNVEAYFDANVLATRQILEVTRRLSMQRLVYVSTAAIYQPGTYENPATEESPFAFDLMPSGYIASKYQAQQEVLEAVAKGVPAVIVNPNFLLGPYDFKPSSGALISYVLKNRRVFFPGSGGKNFIDVRDAADATVQALQKGRIGESYLLAATNVPYEAFFKTVASLLPEKRSLIPIPGGLMRSAGRLGTFAERLLGHPLRLNYINTVLVTQDNYYSGQRARQELGLMSTPFQDSVRDTIHWFQGKSFVNTFQT</sequence>
<dbReference type="RefSeq" id="WP_104715063.1">
    <property type="nucleotide sequence ID" value="NZ_PTRA01000004.1"/>
</dbReference>